<protein>
    <submittedName>
        <fullName evidence="3">LPPG:FO 2-phospho-L-lactate transferase</fullName>
        <ecNumber evidence="3">2.7.8.28</ecNumber>
    </submittedName>
</protein>
<dbReference type="Proteomes" id="UP000561459">
    <property type="component" value="Unassembled WGS sequence"/>
</dbReference>
<dbReference type="InterPro" id="IPR002882">
    <property type="entry name" value="CofD"/>
</dbReference>
<accession>A0A7W6C192</accession>
<dbReference type="SUPFAM" id="SSF142338">
    <property type="entry name" value="CofD-like"/>
    <property type="match status" value="1"/>
</dbReference>
<dbReference type="Gene3D" id="3.40.50.10680">
    <property type="entry name" value="CofD-like domains"/>
    <property type="match status" value="1"/>
</dbReference>
<evidence type="ECO:0000313" key="4">
    <source>
        <dbReference type="Proteomes" id="UP000561459"/>
    </source>
</evidence>
<dbReference type="NCBIfam" id="TIGR01819">
    <property type="entry name" value="F420_cofD"/>
    <property type="match status" value="1"/>
</dbReference>
<reference evidence="3 4" key="1">
    <citation type="submission" date="2020-08" db="EMBL/GenBank/DDBJ databases">
        <title>Genomic Encyclopedia of Type Strains, Phase IV (KMG-IV): sequencing the most valuable type-strain genomes for metagenomic binning, comparative biology and taxonomic classification.</title>
        <authorList>
            <person name="Goeker M."/>
        </authorList>
    </citation>
    <scope>NUCLEOTIDE SEQUENCE [LARGE SCALE GENOMIC DNA]</scope>
    <source>
        <strain evidence="3 4">DSM 27568</strain>
    </source>
</reference>
<dbReference type="HAMAP" id="MF_01257">
    <property type="entry name" value="CofD"/>
    <property type="match status" value="1"/>
</dbReference>
<dbReference type="CDD" id="cd07186">
    <property type="entry name" value="CofD_like"/>
    <property type="match status" value="1"/>
</dbReference>
<keyword evidence="1 3" id="KW-0808">Transferase</keyword>
<dbReference type="InterPro" id="IPR010115">
    <property type="entry name" value="FbiA/CofD"/>
</dbReference>
<dbReference type="EC" id="2.7.8.28" evidence="3"/>
<sequence length="319" mass="33708">MTESPGQGGKVVILTGGVGGAKLALGMAHAGLDAEITAIVNTGDDFEHMGLRISPDIDTLLYTLSGKANAAQGWGREGETWSFMDAAKSLGAPDWFNLGDGDLALHVLRTQALRDDRSLSDITRRFAQSWGITMRVLPMTDQPLATIVHTDEGDLPFQSYFVEERCAPIVRDISFMGEADAKPAKNVVAAITDPDNRAVIIAPSNPFLSIAPILSVPGIADALRQTDAPVVAVSPLVGGQAVKGPTSKIMTELGLAHDACAVAEFYGDIIDAMLVDERDDPSIALPEGIVVCHADTLMHSLADKVRVAKAALALADTMR</sequence>
<comment type="caution">
    <text evidence="3">The sequence shown here is derived from an EMBL/GenBank/DDBJ whole genome shotgun (WGS) entry which is preliminary data.</text>
</comment>
<keyword evidence="2" id="KW-0460">Magnesium</keyword>
<dbReference type="GO" id="GO:0000287">
    <property type="term" value="F:magnesium ion binding"/>
    <property type="evidence" value="ECO:0007669"/>
    <property type="project" value="InterPro"/>
</dbReference>
<proteinExistence type="inferred from homology"/>
<dbReference type="AlphaFoldDB" id="A0A7W6C192"/>
<dbReference type="RefSeq" id="WP_183618771.1">
    <property type="nucleotide sequence ID" value="NZ_JACIDY010000013.1"/>
</dbReference>
<name>A0A7W6C192_9SPHN</name>
<dbReference type="EMBL" id="JACIDY010000013">
    <property type="protein sequence ID" value="MBB3941646.1"/>
    <property type="molecule type" value="Genomic_DNA"/>
</dbReference>
<dbReference type="GO" id="GO:0043743">
    <property type="term" value="F:LPPG:FO 2-phospho-L-lactate transferase activity"/>
    <property type="evidence" value="ECO:0007669"/>
    <property type="project" value="UniProtKB-EC"/>
</dbReference>
<evidence type="ECO:0000256" key="2">
    <source>
        <dbReference type="ARBA" id="ARBA00022842"/>
    </source>
</evidence>
<dbReference type="PANTHER" id="PTHR43007:SF1">
    <property type="entry name" value="2-PHOSPHO-L-LACTATE TRANSFERASE"/>
    <property type="match status" value="1"/>
</dbReference>
<gene>
    <name evidence="3" type="ORF">GGR39_003327</name>
</gene>
<dbReference type="Gene3D" id="1.10.8.240">
    <property type="entry name" value="CofD-like domain"/>
    <property type="match status" value="1"/>
</dbReference>
<keyword evidence="4" id="KW-1185">Reference proteome</keyword>
<dbReference type="PANTHER" id="PTHR43007">
    <property type="entry name" value="2-PHOSPHO-L-LACTATE TRANSFERASE"/>
    <property type="match status" value="1"/>
</dbReference>
<dbReference type="InterPro" id="IPR038136">
    <property type="entry name" value="CofD-like_dom_sf"/>
</dbReference>
<evidence type="ECO:0000256" key="1">
    <source>
        <dbReference type="ARBA" id="ARBA00022679"/>
    </source>
</evidence>
<evidence type="ECO:0000313" key="3">
    <source>
        <dbReference type="EMBL" id="MBB3941646.1"/>
    </source>
</evidence>
<organism evidence="3 4">
    <name type="scientific">Novosphingobium fluoreni</name>
    <dbReference type="NCBI Taxonomy" id="1391222"/>
    <lineage>
        <taxon>Bacteria</taxon>
        <taxon>Pseudomonadati</taxon>
        <taxon>Pseudomonadota</taxon>
        <taxon>Alphaproteobacteria</taxon>
        <taxon>Sphingomonadales</taxon>
        <taxon>Sphingomonadaceae</taxon>
        <taxon>Novosphingobium</taxon>
    </lineage>
</organism>
<dbReference type="Pfam" id="PF01933">
    <property type="entry name" value="CofD"/>
    <property type="match status" value="1"/>
</dbReference>